<feature type="transmembrane region" description="Helical" evidence="1">
    <location>
        <begin position="389"/>
        <end position="406"/>
    </location>
</feature>
<protein>
    <submittedName>
        <fullName evidence="2">Uncharacterized protein</fullName>
    </submittedName>
</protein>
<keyword evidence="1" id="KW-1133">Transmembrane helix</keyword>
<dbReference type="AlphaFoldDB" id="A0A7W7WGL1"/>
<evidence type="ECO:0000313" key="2">
    <source>
        <dbReference type="EMBL" id="MBB4945569.1"/>
    </source>
</evidence>
<feature type="transmembrane region" description="Helical" evidence="1">
    <location>
        <begin position="301"/>
        <end position="319"/>
    </location>
</feature>
<dbReference type="Proteomes" id="UP000573327">
    <property type="component" value="Unassembled WGS sequence"/>
</dbReference>
<feature type="transmembrane region" description="Helical" evidence="1">
    <location>
        <begin position="264"/>
        <end position="294"/>
    </location>
</feature>
<proteinExistence type="predicted"/>
<gene>
    <name evidence="2" type="ORF">F4556_001104</name>
</gene>
<feature type="transmembrane region" description="Helical" evidence="1">
    <location>
        <begin position="220"/>
        <end position="237"/>
    </location>
</feature>
<feature type="transmembrane region" description="Helical" evidence="1">
    <location>
        <begin position="165"/>
        <end position="188"/>
    </location>
</feature>
<organism evidence="2 3">
    <name type="scientific">Kitasatospora gansuensis</name>
    <dbReference type="NCBI Taxonomy" id="258050"/>
    <lineage>
        <taxon>Bacteria</taxon>
        <taxon>Bacillati</taxon>
        <taxon>Actinomycetota</taxon>
        <taxon>Actinomycetes</taxon>
        <taxon>Kitasatosporales</taxon>
        <taxon>Streptomycetaceae</taxon>
        <taxon>Kitasatospora</taxon>
    </lineage>
</organism>
<feature type="transmembrane region" description="Helical" evidence="1">
    <location>
        <begin position="437"/>
        <end position="459"/>
    </location>
</feature>
<sequence length="597" mass="63662">MLATAAGPGTGEDADGRPAGRRRAGTLAPYLLLPVALLCWLLSLRSVDLAAMNDLGLLQVLPPLYWAAVVLLTAGFWLALRDHRVRTGWLTAYLLGLIGMIHATPSLLYPTLRYSWAWKHIAVLDAMIRNDGPVPHPGGFDIYNQWPGFFVLNGLYLRVTGTESALGYAAWAPAATNALLLAPLLLLYRTFTTDRRLVWGALWIYYCCAWVGQDYFAPQAFAFLLFITVLALVAGQLPNGGTGPRGGARPSLTPARAAPSFGRLLAILLLEAAIVVSHQLTPLMLLCALTALALPRRNRRAVLPALAGLLVLTGVWYATVARPFLSANLSDFVAGLTSPEGNIVSGLAGLGAAAPGQVVVAWVDRGLSATVILLAAAAVWRQPWVRRTGLPLLAVAPMPLLVANSYGGEMIFRVYLFALPACAFLIAALLRAGRLPGLRSVTSVAVALALLGGLFFGYYSKENMNYFTPGEVTAARRMIALAPAGAVIVSVTGNVPGGVDRYDLHPRVQLTQESRETQRLLLADPIAGLVLATSFAEAGTPAYLILNRGQAAECYLTGVLPADTVARLGSALDGAPRFTVVFRNDDAVVYRFVPHAA</sequence>
<evidence type="ECO:0000313" key="3">
    <source>
        <dbReference type="Proteomes" id="UP000573327"/>
    </source>
</evidence>
<keyword evidence="3" id="KW-1185">Reference proteome</keyword>
<feature type="transmembrane region" description="Helical" evidence="1">
    <location>
        <begin position="64"/>
        <end position="80"/>
    </location>
</feature>
<accession>A0A7W7WGL1</accession>
<reference evidence="2 3" key="1">
    <citation type="submission" date="2020-08" db="EMBL/GenBank/DDBJ databases">
        <title>Sequencing the genomes of 1000 actinobacteria strains.</title>
        <authorList>
            <person name="Klenk H.-P."/>
        </authorList>
    </citation>
    <scope>NUCLEOTIDE SEQUENCE [LARGE SCALE GENOMIC DNA]</scope>
    <source>
        <strain evidence="2 3">DSM 44786</strain>
    </source>
</reference>
<keyword evidence="1" id="KW-0812">Transmembrane</keyword>
<keyword evidence="1" id="KW-0472">Membrane</keyword>
<dbReference type="RefSeq" id="WP_184912066.1">
    <property type="nucleotide sequence ID" value="NZ_JACHJR010000001.1"/>
</dbReference>
<evidence type="ECO:0000256" key="1">
    <source>
        <dbReference type="SAM" id="Phobius"/>
    </source>
</evidence>
<name>A0A7W7WGL1_9ACTN</name>
<feature type="transmembrane region" description="Helical" evidence="1">
    <location>
        <begin position="412"/>
        <end position="430"/>
    </location>
</feature>
<dbReference type="EMBL" id="JACHJR010000001">
    <property type="protein sequence ID" value="MBB4945569.1"/>
    <property type="molecule type" value="Genomic_DNA"/>
</dbReference>
<feature type="transmembrane region" description="Helical" evidence="1">
    <location>
        <begin position="92"/>
        <end position="109"/>
    </location>
</feature>
<feature type="transmembrane region" description="Helical" evidence="1">
    <location>
        <begin position="479"/>
        <end position="499"/>
    </location>
</feature>
<feature type="transmembrane region" description="Helical" evidence="1">
    <location>
        <begin position="27"/>
        <end position="44"/>
    </location>
</feature>
<comment type="caution">
    <text evidence="2">The sequence shown here is derived from an EMBL/GenBank/DDBJ whole genome shotgun (WGS) entry which is preliminary data.</text>
</comment>